<name>A0A023ENN8_AEDAL</name>
<feature type="non-terminal residue" evidence="3">
    <location>
        <position position="288"/>
    </location>
</feature>
<dbReference type="VEuPathDB" id="VectorBase:AALFPA_059312"/>
<evidence type="ECO:0000256" key="1">
    <source>
        <dbReference type="SAM" id="MobiDB-lite"/>
    </source>
</evidence>
<feature type="chain" id="PRO_5001519087" evidence="2">
    <location>
        <begin position="21"/>
        <end position="288"/>
    </location>
</feature>
<evidence type="ECO:0000256" key="2">
    <source>
        <dbReference type="SAM" id="SignalP"/>
    </source>
</evidence>
<feature type="region of interest" description="Disordered" evidence="1">
    <location>
        <begin position="90"/>
        <end position="119"/>
    </location>
</feature>
<protein>
    <submittedName>
        <fullName evidence="3">Putative nejire</fullName>
    </submittedName>
</protein>
<dbReference type="VEuPathDB" id="VectorBase:AALF023199"/>
<feature type="signal peptide" evidence="2">
    <location>
        <begin position="1"/>
        <end position="20"/>
    </location>
</feature>
<organism evidence="3">
    <name type="scientific">Aedes albopictus</name>
    <name type="common">Asian tiger mosquito</name>
    <name type="synonym">Stegomyia albopicta</name>
    <dbReference type="NCBI Taxonomy" id="7160"/>
    <lineage>
        <taxon>Eukaryota</taxon>
        <taxon>Metazoa</taxon>
        <taxon>Ecdysozoa</taxon>
        <taxon>Arthropoda</taxon>
        <taxon>Hexapoda</taxon>
        <taxon>Insecta</taxon>
        <taxon>Pterygota</taxon>
        <taxon>Neoptera</taxon>
        <taxon>Endopterygota</taxon>
        <taxon>Diptera</taxon>
        <taxon>Nematocera</taxon>
        <taxon>Culicoidea</taxon>
        <taxon>Culicidae</taxon>
        <taxon>Culicinae</taxon>
        <taxon>Aedini</taxon>
        <taxon>Aedes</taxon>
        <taxon>Stegomyia</taxon>
    </lineage>
</organism>
<sequence length="288" mass="30744">WLFFFSFLFRSFVLGRSASAIFPTFRSASIFFVLFNSRLQAAGIGGKTMADHMEEPPLKRAKMRDEMIIDQMFDLESHLPDELMVDNTWVDSLSGGNKPPGPGPGPQMNGGDDPGGTSNMAQQMALRQQQQQQQLHHIMQQQGNKNMAGQQIIGIGPMANKSPNLLPMNQGMANNVVVGSMGSGAMLGMNNIAQNNGGGTIMTNASMGLSGGVMTGGGIVINNNMKPGGPNPGMMHQLPNALQNGPLNNPGRIGMPGQPGQHMGARAWPYESGIEDLMQNHNVVGMGN</sequence>
<feature type="non-terminal residue" evidence="3">
    <location>
        <position position="1"/>
    </location>
</feature>
<dbReference type="AlphaFoldDB" id="A0A023ENN8"/>
<accession>A0A023ENN8</accession>
<proteinExistence type="evidence at transcript level"/>
<evidence type="ECO:0000313" key="3">
    <source>
        <dbReference type="EMBL" id="JAC10546.1"/>
    </source>
</evidence>
<keyword evidence="2" id="KW-0732">Signal</keyword>
<dbReference type="VEuPathDB" id="VectorBase:AALC636_024678"/>
<dbReference type="EMBL" id="GAPW01003052">
    <property type="protein sequence ID" value="JAC10546.1"/>
    <property type="molecule type" value="mRNA"/>
</dbReference>
<reference evidence="3" key="1">
    <citation type="journal article" date="2014" name="PLoS Negl. Trop. Dis.">
        <title>Identification and characterization of seminal fluid proteins in the Asian tiger mosquito, Aedes albopictus.</title>
        <authorList>
            <person name="Boes K.E."/>
            <person name="Ribeiro J.M."/>
            <person name="Wong A."/>
            <person name="Harrington L.C."/>
            <person name="Wolfner M.F."/>
            <person name="Sirot L.K."/>
        </authorList>
    </citation>
    <scope>NUCLEOTIDE SEQUENCE</scope>
    <source>
        <tissue evidence="3">Reproductive organs</tissue>
    </source>
</reference>